<dbReference type="EMBL" id="BARU01001926">
    <property type="protein sequence ID" value="GAH22250.1"/>
    <property type="molecule type" value="Genomic_DNA"/>
</dbReference>
<feature type="domain" description="Xylose isomerase-like TIM barrel" evidence="1">
    <location>
        <begin position="23"/>
        <end position="234"/>
    </location>
</feature>
<dbReference type="PANTHER" id="PTHR12110">
    <property type="entry name" value="HYDROXYPYRUVATE ISOMERASE"/>
    <property type="match status" value="1"/>
</dbReference>
<dbReference type="AlphaFoldDB" id="X1EPH5"/>
<dbReference type="InterPro" id="IPR013022">
    <property type="entry name" value="Xyl_isomerase-like_TIM-brl"/>
</dbReference>
<protein>
    <recommendedName>
        <fullName evidence="1">Xylose isomerase-like TIM barrel domain-containing protein</fullName>
    </recommendedName>
</protein>
<evidence type="ECO:0000313" key="2">
    <source>
        <dbReference type="EMBL" id="GAH22250.1"/>
    </source>
</evidence>
<sequence>MKISCISYCFKGEKLEEMLGKFREVGFKNVELWLGHPDGLANYNNADREGARRVRELIEGYGITPQSYCIGGFSDGDPLQKLKKAFQYANGLGVSVITGCATPKMAKELDQLCQEYGIRFAIENHKGNVFESPADYFPTLGETSEWIGVTMDSGHFALASHDPVEAAKKLKGRIYHVHLKDVVEGRPCILGKGEAKIKELLLELLRQGYKGHLSIEHEVEGDPTKDLKESLKFCSEVLAKAEKS</sequence>
<evidence type="ECO:0000259" key="1">
    <source>
        <dbReference type="Pfam" id="PF01261"/>
    </source>
</evidence>
<accession>X1EPH5</accession>
<reference evidence="2" key="1">
    <citation type="journal article" date="2014" name="Front. Microbiol.">
        <title>High frequency of phylogenetically diverse reductive dehalogenase-homologous genes in deep subseafloor sedimentary metagenomes.</title>
        <authorList>
            <person name="Kawai M."/>
            <person name="Futagami T."/>
            <person name="Toyoda A."/>
            <person name="Takaki Y."/>
            <person name="Nishi S."/>
            <person name="Hori S."/>
            <person name="Arai W."/>
            <person name="Tsubouchi T."/>
            <person name="Morono Y."/>
            <person name="Uchiyama I."/>
            <person name="Ito T."/>
            <person name="Fujiyama A."/>
            <person name="Inagaki F."/>
            <person name="Takami H."/>
        </authorList>
    </citation>
    <scope>NUCLEOTIDE SEQUENCE</scope>
    <source>
        <strain evidence="2">Expedition CK06-06</strain>
    </source>
</reference>
<dbReference type="InterPro" id="IPR036237">
    <property type="entry name" value="Xyl_isomerase-like_sf"/>
</dbReference>
<dbReference type="PANTHER" id="PTHR12110:SF41">
    <property type="entry name" value="INOSOSE DEHYDRATASE"/>
    <property type="match status" value="1"/>
</dbReference>
<comment type="caution">
    <text evidence="2">The sequence shown here is derived from an EMBL/GenBank/DDBJ whole genome shotgun (WGS) entry which is preliminary data.</text>
</comment>
<dbReference type="Pfam" id="PF01261">
    <property type="entry name" value="AP_endonuc_2"/>
    <property type="match status" value="1"/>
</dbReference>
<dbReference type="SUPFAM" id="SSF51658">
    <property type="entry name" value="Xylose isomerase-like"/>
    <property type="match status" value="1"/>
</dbReference>
<gene>
    <name evidence="2" type="ORF">S03H2_04768</name>
</gene>
<name>X1EPH5_9ZZZZ</name>
<proteinExistence type="predicted"/>
<organism evidence="2">
    <name type="scientific">marine sediment metagenome</name>
    <dbReference type="NCBI Taxonomy" id="412755"/>
    <lineage>
        <taxon>unclassified sequences</taxon>
        <taxon>metagenomes</taxon>
        <taxon>ecological metagenomes</taxon>
    </lineage>
</organism>
<dbReference type="Gene3D" id="3.20.20.150">
    <property type="entry name" value="Divalent-metal-dependent TIM barrel enzymes"/>
    <property type="match status" value="1"/>
</dbReference>
<dbReference type="InterPro" id="IPR050312">
    <property type="entry name" value="IolE/XylAMocC-like"/>
</dbReference>